<dbReference type="AlphaFoldDB" id="C8ZIB8"/>
<organism evidence="1 2">
    <name type="scientific">Saccharomyces cerevisiae (strain Lalvin EC1118 / Prise de mousse)</name>
    <name type="common">Baker's yeast</name>
    <dbReference type="NCBI Taxonomy" id="643680"/>
    <lineage>
        <taxon>Eukaryota</taxon>
        <taxon>Fungi</taxon>
        <taxon>Dikarya</taxon>
        <taxon>Ascomycota</taxon>
        <taxon>Saccharomycotina</taxon>
        <taxon>Saccharomycetes</taxon>
        <taxon>Saccharomycetales</taxon>
        <taxon>Saccharomycetaceae</taxon>
        <taxon>Saccharomyces</taxon>
    </lineage>
</organism>
<dbReference type="HOGENOM" id="CLU_2279654_0_0_1"/>
<protein>
    <submittedName>
        <fullName evidence="1">EC1118_1P2_0144p</fullName>
    </submittedName>
</protein>
<evidence type="ECO:0000313" key="1">
    <source>
        <dbReference type="EMBL" id="CAY86699.1"/>
    </source>
</evidence>
<proteinExistence type="predicted"/>
<dbReference type="EMBL" id="FN394217">
    <property type="protein sequence ID" value="CAY86699.1"/>
    <property type="molecule type" value="Genomic_DNA"/>
</dbReference>
<reference evidence="1 2" key="1">
    <citation type="journal article" date="2009" name="Proc. Natl. Acad. Sci. U.S.A.">
        <title>Eukaryote-to-eukaryote gene transfer events revealed by the genome sequence of the wine yeast Saccharomyces cerevisiae EC1118.</title>
        <authorList>
            <person name="Novo M."/>
            <person name="Bigey F."/>
            <person name="Beyne E."/>
            <person name="Galeote V."/>
            <person name="Gavory F."/>
            <person name="Mallet S."/>
            <person name="Cambot B."/>
            <person name="Legras J.L."/>
            <person name="Wincker P."/>
            <person name="Casaregola S."/>
            <person name="Dequin S."/>
        </authorList>
    </citation>
    <scope>NUCLEOTIDE SEQUENCE [LARGE SCALE GENOMIC DNA]</scope>
    <source>
        <strain evidence="2">Lalvin EC1118 / Prise de mousse</strain>
    </source>
</reference>
<sequence>MLFLDSYSLLIQFQRFKNWESPRRFSSSFPLLLFVFKPIFAAKLLKEICSSGVLSYSLSFLKIPLSVMRVILGPLPDDKKLKNDAKYSFMNYFIITCIGIIM</sequence>
<dbReference type="Proteomes" id="UP000000286">
    <property type="component" value="Chromosome XVI"/>
</dbReference>
<name>C8ZIB8_YEAS8</name>
<gene>
    <name evidence="1" type="ORF">EC1118_1P2_0144g</name>
</gene>
<dbReference type="SMR" id="C8ZIB8"/>
<evidence type="ECO:0000313" key="2">
    <source>
        <dbReference type="Proteomes" id="UP000000286"/>
    </source>
</evidence>
<accession>C8ZIB8</accession>